<reference evidence="2" key="1">
    <citation type="submission" date="2019-11" db="EMBL/GenBank/DDBJ databases">
        <authorList>
            <person name="Feng L."/>
        </authorList>
    </citation>
    <scope>NUCLEOTIDE SEQUENCE</scope>
    <source>
        <strain evidence="2">FplautiiLFYP42</strain>
    </source>
</reference>
<dbReference type="PANTHER" id="PTHR21040:SF8">
    <property type="entry name" value="BCDNA.GH04120"/>
    <property type="match status" value="1"/>
</dbReference>
<organism evidence="2">
    <name type="scientific">Flavonifractor plautii</name>
    <name type="common">Fusobacterium plautii</name>
    <dbReference type="NCBI Taxonomy" id="292800"/>
    <lineage>
        <taxon>Bacteria</taxon>
        <taxon>Bacillati</taxon>
        <taxon>Bacillota</taxon>
        <taxon>Clostridia</taxon>
        <taxon>Eubacteriales</taxon>
        <taxon>Oscillospiraceae</taxon>
        <taxon>Flavonifractor</taxon>
    </lineage>
</organism>
<dbReference type="SUPFAM" id="SSF55545">
    <property type="entry name" value="beta-N-acetylhexosaminidase-like domain"/>
    <property type="match status" value="1"/>
</dbReference>
<protein>
    <submittedName>
        <fullName evidence="2">Glycosyl hydrolase family 20, catalytic domain</fullName>
    </submittedName>
</protein>
<dbReference type="AlphaFoldDB" id="A0A6N2YSI7"/>
<dbReference type="PANTHER" id="PTHR21040">
    <property type="entry name" value="BCDNA.GH04120"/>
    <property type="match status" value="1"/>
</dbReference>
<dbReference type="GO" id="GO:0004563">
    <property type="term" value="F:beta-N-acetylhexosaminidase activity"/>
    <property type="evidence" value="ECO:0007669"/>
    <property type="project" value="InterPro"/>
</dbReference>
<keyword evidence="1 2" id="KW-0378">Hydrolase</keyword>
<dbReference type="InterPro" id="IPR025705">
    <property type="entry name" value="Beta_hexosaminidase_sua/sub"/>
</dbReference>
<dbReference type="Gene3D" id="3.30.379.10">
    <property type="entry name" value="Chitobiase/beta-hexosaminidase domain 2-like"/>
    <property type="match status" value="1"/>
</dbReference>
<dbReference type="InterPro" id="IPR038901">
    <property type="entry name" value="HEXDC-like"/>
</dbReference>
<evidence type="ECO:0000256" key="1">
    <source>
        <dbReference type="ARBA" id="ARBA00022801"/>
    </source>
</evidence>
<accession>A0A6N2YSI7</accession>
<dbReference type="InterPro" id="IPR017853">
    <property type="entry name" value="GH"/>
</dbReference>
<dbReference type="SUPFAM" id="SSF51445">
    <property type="entry name" value="(Trans)glycosidases"/>
    <property type="match status" value="1"/>
</dbReference>
<proteinExistence type="predicted"/>
<dbReference type="EMBL" id="CACRUB010000014">
    <property type="protein sequence ID" value="VYT68262.1"/>
    <property type="molecule type" value="Genomic_DNA"/>
</dbReference>
<dbReference type="InterPro" id="IPR029018">
    <property type="entry name" value="Hex-like_dom2"/>
</dbReference>
<sequence>MLKESVMGSIPNLCWISRTGECFSCDAFRIEAEDSVKSALYRGLSLLPEGKNGVPLRLIQKAAVTEEEGYRLVLTPEGILLESGSVRGLHYGLSALKLLRFRGAGRLPCGEALGRPRFASRGILLDVSRGKIPDMDYLERLVGWMADMGYNILQLYCEDKLALKEHPKVGELTGVFTERQIRALDALCQSYFVELQPCIQTYSHMHGVLRLPGYSDLAENESLFSLAAGNEEVYAFLEDGLAEVLPWFTSRTLNINMDEAYDLGTGFSKEAVEQQGKGPVFIRHICRVIELARRHGAEKILLFGDAVHKYPELLDQLPENVVLIDWNYNAQKSYPSLQEYPGLGREFWAAGGVGSWNSIFPRVYNSYVNLTDYSAQAERCGAQGFLVTDWGDYGHMQPLGLSLYGYLLGGCQVYGPPDGGIPAFEEASWPLIFPDQRVGEAFRALMDSNLAPGIQTDFKTMTIYYFFDDMLDGLAMRGNERYPRISPEAFCILEEKGREAEELLNRAGETVSEWAFPDDNWQALFGRSLLEELRLAAGMTRFVGEKGRLAGQILEQMAAPQTGEAEILKLICGIRHLYERFERLREQFVSVWLLRARRTGIETSLSLFDRAGVQMGRTAIWLAEQRKALLARGRLDIPYTAARDYQVLWTADFQNLWDRAYPWQ</sequence>
<evidence type="ECO:0000313" key="2">
    <source>
        <dbReference type="EMBL" id="VYT68262.1"/>
    </source>
</evidence>
<dbReference type="GO" id="GO:0005975">
    <property type="term" value="P:carbohydrate metabolic process"/>
    <property type="evidence" value="ECO:0007669"/>
    <property type="project" value="InterPro"/>
</dbReference>
<dbReference type="Gene3D" id="3.20.20.80">
    <property type="entry name" value="Glycosidases"/>
    <property type="match status" value="1"/>
</dbReference>
<gene>
    <name evidence="2" type="ORF">FPLFYP42_00242</name>
</gene>
<dbReference type="PRINTS" id="PR00738">
    <property type="entry name" value="GLHYDRLASE20"/>
</dbReference>
<name>A0A6N2YSI7_FLAPL</name>